<dbReference type="RefSeq" id="WP_157300428.1">
    <property type="nucleotide sequence ID" value="NZ_BAAAZB010000006.1"/>
</dbReference>
<gene>
    <name evidence="2" type="ORF">GO495_14555</name>
</gene>
<proteinExistence type="predicted"/>
<organism evidence="2 3">
    <name type="scientific">Chitinophaga oryziterrae</name>
    <dbReference type="NCBI Taxonomy" id="1031224"/>
    <lineage>
        <taxon>Bacteria</taxon>
        <taxon>Pseudomonadati</taxon>
        <taxon>Bacteroidota</taxon>
        <taxon>Chitinophagia</taxon>
        <taxon>Chitinophagales</taxon>
        <taxon>Chitinophagaceae</taxon>
        <taxon>Chitinophaga</taxon>
    </lineage>
</organism>
<keyword evidence="3" id="KW-1185">Reference proteome</keyword>
<dbReference type="AlphaFoldDB" id="A0A6N8JBI5"/>
<comment type="caution">
    <text evidence="2">The sequence shown here is derived from an EMBL/GenBank/DDBJ whole genome shotgun (WGS) entry which is preliminary data.</text>
</comment>
<accession>A0A6N8JBI5</accession>
<evidence type="ECO:0000313" key="3">
    <source>
        <dbReference type="Proteomes" id="UP000468388"/>
    </source>
</evidence>
<evidence type="ECO:0000313" key="2">
    <source>
        <dbReference type="EMBL" id="MVT41808.1"/>
    </source>
</evidence>
<feature type="compositionally biased region" description="Basic and acidic residues" evidence="1">
    <location>
        <begin position="234"/>
        <end position="251"/>
    </location>
</feature>
<protein>
    <submittedName>
        <fullName evidence="2">Uncharacterized protein</fullName>
    </submittedName>
</protein>
<name>A0A6N8JBI5_9BACT</name>
<evidence type="ECO:0000256" key="1">
    <source>
        <dbReference type="SAM" id="MobiDB-lite"/>
    </source>
</evidence>
<dbReference type="Proteomes" id="UP000468388">
    <property type="component" value="Unassembled WGS sequence"/>
</dbReference>
<dbReference type="OrthoDB" id="681139at2"/>
<sequence length="343" mass="37903">MNIYAGKSKGNPDKTIVNNPTQKQDTAVRYADNRPEAITQRMVQDMADKSLQIRQLKAIQELADHGAHPDKNAVPPVQGVFKVEGMRDKFIELLNAILAPAYEAVLNREKELQLDVLNAEIALSNTPATRLVTTLNKLINDGKTIIGFVESHPGFSIGEFGYSAVDLEDVKAFGINLPAGRGPEAAAVLAHELYEQYAKQNKDLEYDKAHAKGIKVEEYVTGGRRMGTNVREVQTEKIKEEEGTEKEKEKEEETGEGEILVHKVEDLLYVYEKSVVLVSITFDYNQVTDVSKQDVTEKVLALMNASREEGKKLDASTVGNALAEINTAQPALINTIIRILISA</sequence>
<feature type="region of interest" description="Disordered" evidence="1">
    <location>
        <begin position="234"/>
        <end position="254"/>
    </location>
</feature>
<feature type="region of interest" description="Disordered" evidence="1">
    <location>
        <begin position="1"/>
        <end position="21"/>
    </location>
</feature>
<reference evidence="2 3" key="1">
    <citation type="submission" date="2019-12" db="EMBL/GenBank/DDBJ databases">
        <title>The draft genomic sequence of strain Chitinophaga oryziterrae JCM 16595.</title>
        <authorList>
            <person name="Zhang X."/>
        </authorList>
    </citation>
    <scope>NUCLEOTIDE SEQUENCE [LARGE SCALE GENOMIC DNA]</scope>
    <source>
        <strain evidence="2 3">JCM 16595</strain>
    </source>
</reference>
<dbReference type="EMBL" id="WRXO01000003">
    <property type="protein sequence ID" value="MVT41808.1"/>
    <property type="molecule type" value="Genomic_DNA"/>
</dbReference>